<protein>
    <submittedName>
        <fullName evidence="3">Uncharacterized protein</fullName>
    </submittedName>
</protein>
<dbReference type="OrthoDB" id="4997316at2759"/>
<feature type="transmembrane region" description="Helical" evidence="1">
    <location>
        <begin position="69"/>
        <end position="96"/>
    </location>
</feature>
<keyword evidence="1" id="KW-0812">Transmembrane</keyword>
<reference evidence="3" key="1">
    <citation type="journal article" date="2020" name="bioRxiv">
        <title>Whole genome comparisons of ergot fungi reveals the divergence and evolution of species within the genus Claviceps are the result of varying mechanisms driving genome evolution and host range expansion.</title>
        <authorList>
            <person name="Wyka S.A."/>
            <person name="Mondo S.J."/>
            <person name="Liu M."/>
            <person name="Dettman J."/>
            <person name="Nalam V."/>
            <person name="Broders K.D."/>
        </authorList>
    </citation>
    <scope>NUCLEOTIDE SEQUENCE</scope>
    <source>
        <strain evidence="3">CCC 1102</strain>
    </source>
</reference>
<evidence type="ECO:0000313" key="3">
    <source>
        <dbReference type="EMBL" id="KAG5963892.1"/>
    </source>
</evidence>
<comment type="caution">
    <text evidence="3">The sequence shown here is derived from an EMBL/GenBank/DDBJ whole genome shotgun (WGS) entry which is preliminary data.</text>
</comment>
<dbReference type="Proteomes" id="UP000784919">
    <property type="component" value="Unassembled WGS sequence"/>
</dbReference>
<accession>A0A9P7MP14</accession>
<keyword evidence="2" id="KW-0732">Signal</keyword>
<dbReference type="EMBL" id="SRPS01000184">
    <property type="protein sequence ID" value="KAG5963892.1"/>
    <property type="molecule type" value="Genomic_DNA"/>
</dbReference>
<proteinExistence type="predicted"/>
<evidence type="ECO:0000256" key="2">
    <source>
        <dbReference type="SAM" id="SignalP"/>
    </source>
</evidence>
<name>A0A9P7MP14_9HYPO</name>
<keyword evidence="1" id="KW-0472">Membrane</keyword>
<gene>
    <name evidence="3" type="ORF">E4U56_002536</name>
</gene>
<keyword evidence="1" id="KW-1133">Transmembrane helix</keyword>
<feature type="signal peptide" evidence="2">
    <location>
        <begin position="1"/>
        <end position="15"/>
    </location>
</feature>
<evidence type="ECO:0000256" key="1">
    <source>
        <dbReference type="SAM" id="Phobius"/>
    </source>
</evidence>
<dbReference type="AlphaFoldDB" id="A0A9P7MP14"/>
<sequence length="171" mass="18492">MRLLNALTFASGVAAMATGSVQLLTDQQIDQDDASLNPENAVAVVAAPEITSRDDTVPSLELDKRMNGAIATILMPTVADAAAVVIAGVSVSFIMASRVIRRQGQSVTEWFVKQLKIHNQNDSRTVVQLVIGEGITLYDRHMNKEFVETRTIPEGIKALTMTVSQLPSDEL</sequence>
<evidence type="ECO:0000313" key="4">
    <source>
        <dbReference type="Proteomes" id="UP000784919"/>
    </source>
</evidence>
<organism evidence="3 4">
    <name type="scientific">Claviceps arundinis</name>
    <dbReference type="NCBI Taxonomy" id="1623583"/>
    <lineage>
        <taxon>Eukaryota</taxon>
        <taxon>Fungi</taxon>
        <taxon>Dikarya</taxon>
        <taxon>Ascomycota</taxon>
        <taxon>Pezizomycotina</taxon>
        <taxon>Sordariomycetes</taxon>
        <taxon>Hypocreomycetidae</taxon>
        <taxon>Hypocreales</taxon>
        <taxon>Clavicipitaceae</taxon>
        <taxon>Claviceps</taxon>
    </lineage>
</organism>
<feature type="chain" id="PRO_5040327368" evidence="2">
    <location>
        <begin position="16"/>
        <end position="171"/>
    </location>
</feature>